<organism evidence="4 5">
    <name type="scientific">Streptomyces bauhiniae</name>
    <dbReference type="NCBI Taxonomy" id="2340725"/>
    <lineage>
        <taxon>Bacteria</taxon>
        <taxon>Bacillati</taxon>
        <taxon>Actinomycetota</taxon>
        <taxon>Actinomycetes</taxon>
        <taxon>Kitasatosporales</taxon>
        <taxon>Streptomycetaceae</taxon>
        <taxon>Streptomyces</taxon>
    </lineage>
</organism>
<evidence type="ECO:0000256" key="1">
    <source>
        <dbReference type="PROSITE-ProRule" id="PRU00289"/>
    </source>
</evidence>
<evidence type="ECO:0000313" key="4">
    <source>
        <dbReference type="EMBL" id="TGN72221.1"/>
    </source>
</evidence>
<dbReference type="InterPro" id="IPR002543">
    <property type="entry name" value="FtsK_dom"/>
</dbReference>
<accession>A0A4Z1CU67</accession>
<evidence type="ECO:0000259" key="3">
    <source>
        <dbReference type="PROSITE" id="PS50901"/>
    </source>
</evidence>
<dbReference type="Gene3D" id="3.40.50.300">
    <property type="entry name" value="P-loop containing nucleotide triphosphate hydrolases"/>
    <property type="match status" value="1"/>
</dbReference>
<sequence>MTHPTETPTRNSQVVNLLDRMPPAQRDALEKAARAQVQDSSPAGIADASTGTVKLSAEVDGQDLPVVEQIDETTRRRLRLHLPAALVSREVWQHRRAVVTHAAGYHASRSHLYAGRLIKLSAMGLRSELASAASYLLVSEYGEMIAEARVEAKRKGHADHSDVAQLRAERRTVGRARRRENLTVLSATGVTSYVAAVVAIAEVWGMALATPALLPVVGVMYACGLREVRRRSEPYVIFDQAAADEDAPLTDSTINAALRKIKVLGEEEIAELIGPIRAVTINACEATLKLPSGVTAPRVIAAREALAEALNVEPSWLDVRQAGHPNRITLWIATSDPFAETRVSPLVEAPERQDVWGRGIPIGFNRRGETIYLKLKHVMALLGGMSRTGKGMLLRSIICGLGLDPRVNIRLAAGAKPGEHIGYSRVCATFFGRRPGRLDLLLDALLMEANRREEFLEDEGRAKLGERDLAQFPLEILIIDEGQEYTQNSGPLSADIVAKIERLAGFAAALNIVVFLVTQDPDKNTVPRKFKSNSAVRIATKTGSPTQTNAILKEGATGNGLRAHEIPFERKGQTIVDIDGAEGELMRSYFIEDEEHDGAEPIITAGRELREQCGRAPGQFADPIEDYLLLATGLSSSGGGPGGRGKPGRPEVTAEEATVLDVILGAFPSGADRVPLEAVRTELADWDQQWAPRPEEEAAAYAGRIGKALGDALDKELEGTGVTLEPTRWREDSGRVRGYLKSDVEEAYEAARKIQK</sequence>
<reference evidence="4 5" key="1">
    <citation type="submission" date="2019-04" db="EMBL/GenBank/DDBJ databases">
        <title>Streptomyces sp. nov. Bv016 isolated from bark of Buahinia variegata.</title>
        <authorList>
            <person name="Kanchanasin P."/>
            <person name="Tanasupawat S."/>
            <person name="Yuki M."/>
            <person name="Kudo T."/>
        </authorList>
    </citation>
    <scope>NUCLEOTIDE SEQUENCE [LARGE SCALE GENOMIC DNA]</scope>
    <source>
        <strain evidence="4 5">Bv016</strain>
    </source>
</reference>
<keyword evidence="1" id="KW-0067">ATP-binding</keyword>
<feature type="transmembrane region" description="Helical" evidence="2">
    <location>
        <begin position="181"/>
        <end position="201"/>
    </location>
</feature>
<feature type="binding site" evidence="1">
    <location>
        <begin position="384"/>
        <end position="391"/>
    </location>
    <ligand>
        <name>ATP</name>
        <dbReference type="ChEBI" id="CHEBI:30616"/>
    </ligand>
</feature>
<keyword evidence="2" id="KW-0812">Transmembrane</keyword>
<dbReference type="GO" id="GO:0005524">
    <property type="term" value="F:ATP binding"/>
    <property type="evidence" value="ECO:0007669"/>
    <property type="project" value="UniProtKB-UniRule"/>
</dbReference>
<dbReference type="AlphaFoldDB" id="A0A4Z1CU67"/>
<name>A0A4Z1CU67_9ACTN</name>
<dbReference type="RefSeq" id="WP_135788867.1">
    <property type="nucleotide sequence ID" value="NZ_SRRT01000013.1"/>
</dbReference>
<keyword evidence="1" id="KW-0547">Nucleotide-binding</keyword>
<keyword evidence="5" id="KW-1185">Reference proteome</keyword>
<evidence type="ECO:0000256" key="2">
    <source>
        <dbReference type="SAM" id="Phobius"/>
    </source>
</evidence>
<dbReference type="GeneID" id="95451856"/>
<evidence type="ECO:0000313" key="5">
    <source>
        <dbReference type="Proteomes" id="UP000298159"/>
    </source>
</evidence>
<proteinExistence type="predicted"/>
<gene>
    <name evidence="4" type="ORF">E5083_30250</name>
</gene>
<feature type="domain" description="FtsK" evidence="3">
    <location>
        <begin position="368"/>
        <end position="549"/>
    </location>
</feature>
<dbReference type="GO" id="GO:0003677">
    <property type="term" value="F:DNA binding"/>
    <property type="evidence" value="ECO:0007669"/>
    <property type="project" value="InterPro"/>
</dbReference>
<dbReference type="PROSITE" id="PS50901">
    <property type="entry name" value="FTSK"/>
    <property type="match status" value="1"/>
</dbReference>
<comment type="caution">
    <text evidence="4">The sequence shown here is derived from an EMBL/GenBank/DDBJ whole genome shotgun (WGS) entry which is preliminary data.</text>
</comment>
<keyword evidence="2" id="KW-0472">Membrane</keyword>
<dbReference type="InterPro" id="IPR027417">
    <property type="entry name" value="P-loop_NTPase"/>
</dbReference>
<dbReference type="EMBL" id="SRRT01000013">
    <property type="protein sequence ID" value="TGN72221.1"/>
    <property type="molecule type" value="Genomic_DNA"/>
</dbReference>
<protein>
    <recommendedName>
        <fullName evidence="3">FtsK domain-containing protein</fullName>
    </recommendedName>
</protein>
<dbReference type="Proteomes" id="UP000298159">
    <property type="component" value="Unassembled WGS sequence"/>
</dbReference>
<keyword evidence="2" id="KW-1133">Transmembrane helix</keyword>
<dbReference type="SUPFAM" id="SSF52540">
    <property type="entry name" value="P-loop containing nucleoside triphosphate hydrolases"/>
    <property type="match status" value="1"/>
</dbReference>